<dbReference type="AlphaFoldDB" id="A0A367IYT3"/>
<evidence type="ECO:0000313" key="2">
    <source>
        <dbReference type="Proteomes" id="UP000252139"/>
    </source>
</evidence>
<gene>
    <name evidence="1" type="ORF">CU097_007615</name>
</gene>
<proteinExistence type="predicted"/>
<organism evidence="1 2">
    <name type="scientific">Rhizopus azygosporus</name>
    <name type="common">Rhizopus microsporus var. azygosporus</name>
    <dbReference type="NCBI Taxonomy" id="86630"/>
    <lineage>
        <taxon>Eukaryota</taxon>
        <taxon>Fungi</taxon>
        <taxon>Fungi incertae sedis</taxon>
        <taxon>Mucoromycota</taxon>
        <taxon>Mucoromycotina</taxon>
        <taxon>Mucoromycetes</taxon>
        <taxon>Mucorales</taxon>
        <taxon>Mucorineae</taxon>
        <taxon>Rhizopodaceae</taxon>
        <taxon>Rhizopus</taxon>
    </lineage>
</organism>
<comment type="caution">
    <text evidence="1">The sequence shown here is derived from an EMBL/GenBank/DDBJ whole genome shotgun (WGS) entry which is preliminary data.</text>
</comment>
<sequence length="78" mass="8866">HMLVSLYLIVQYIILHPRSGLIFSPQINAPLDKIPYEHSATSHPSSGIIYYFGGRNCDSKDYTTVASLRWGLYLIPKK</sequence>
<accession>A0A367IYT3</accession>
<protein>
    <submittedName>
        <fullName evidence="1">Uncharacterized protein</fullName>
    </submittedName>
</protein>
<dbReference type="EMBL" id="PJQL01002875">
    <property type="protein sequence ID" value="RCH82840.1"/>
    <property type="molecule type" value="Genomic_DNA"/>
</dbReference>
<name>A0A367IYT3_RHIAZ</name>
<keyword evidence="2" id="KW-1185">Reference proteome</keyword>
<feature type="non-terminal residue" evidence="1">
    <location>
        <position position="1"/>
    </location>
</feature>
<evidence type="ECO:0000313" key="1">
    <source>
        <dbReference type="EMBL" id="RCH82840.1"/>
    </source>
</evidence>
<reference evidence="1 2" key="1">
    <citation type="journal article" date="2018" name="G3 (Bethesda)">
        <title>Phylogenetic and Phylogenomic Definition of Rhizopus Species.</title>
        <authorList>
            <person name="Gryganskyi A.P."/>
            <person name="Golan J."/>
            <person name="Dolatabadi S."/>
            <person name="Mondo S."/>
            <person name="Robb S."/>
            <person name="Idnurm A."/>
            <person name="Muszewska A."/>
            <person name="Steczkiewicz K."/>
            <person name="Masonjones S."/>
            <person name="Liao H.L."/>
            <person name="Gajdeczka M.T."/>
            <person name="Anike F."/>
            <person name="Vuek A."/>
            <person name="Anishchenko I.M."/>
            <person name="Voigt K."/>
            <person name="de Hoog G.S."/>
            <person name="Smith M.E."/>
            <person name="Heitman J."/>
            <person name="Vilgalys R."/>
            <person name="Stajich J.E."/>
        </authorList>
    </citation>
    <scope>NUCLEOTIDE SEQUENCE [LARGE SCALE GENOMIC DNA]</scope>
    <source>
        <strain evidence="1 2">CBS 357.93</strain>
    </source>
</reference>
<dbReference type="Proteomes" id="UP000252139">
    <property type="component" value="Unassembled WGS sequence"/>
</dbReference>